<accession>A0ABS8YVU0</accession>
<dbReference type="EMBL" id="JAJUOS010000002">
    <property type="protein sequence ID" value="MCE5972619.1"/>
    <property type="molecule type" value="Genomic_DNA"/>
</dbReference>
<comment type="caution">
    <text evidence="1">The sequence shown here is derived from an EMBL/GenBank/DDBJ whole genome shotgun (WGS) entry which is preliminary data.</text>
</comment>
<proteinExistence type="predicted"/>
<dbReference type="RefSeq" id="WP_233675632.1">
    <property type="nucleotide sequence ID" value="NZ_JAJUOS010000002.1"/>
</dbReference>
<dbReference type="Proteomes" id="UP001521181">
    <property type="component" value="Unassembled WGS sequence"/>
</dbReference>
<keyword evidence="2" id="KW-1185">Reference proteome</keyword>
<protein>
    <submittedName>
        <fullName evidence="1">Uncharacterized protein</fullName>
    </submittedName>
</protein>
<evidence type="ECO:0000313" key="2">
    <source>
        <dbReference type="Proteomes" id="UP001521181"/>
    </source>
</evidence>
<gene>
    <name evidence="1" type="ORF">LZA78_03900</name>
</gene>
<evidence type="ECO:0000313" key="1">
    <source>
        <dbReference type="EMBL" id="MCE5972619.1"/>
    </source>
</evidence>
<sequence>MFTFRPDDPSDDFVACFTAAGEHLASCLPPGFPYWLKRTVTPPFLEHLSFRLGNQLFFIRLEDVDRRLAMPGDRSLLDRISTGSQGHACLMPMRRGAAGWRPDLPGWGLVDAYTGLPVDPPALVSDALIEMTDWELHSMAVQVVQMQLAAECGVTSLTVQVDPKIDPSIWFEGSKGRSWIVLRASRDLEPFPARPSHILEMVRSPALRGTHGFFVGVRLSAVEQGSSAQASGAARPLWRGHALQAAWTGLQPAYLQ</sequence>
<organism evidence="1 2">
    <name type="scientific">Rhodobacter flavimaris</name>
    <dbReference type="NCBI Taxonomy" id="2907145"/>
    <lineage>
        <taxon>Bacteria</taxon>
        <taxon>Pseudomonadati</taxon>
        <taxon>Pseudomonadota</taxon>
        <taxon>Alphaproteobacteria</taxon>
        <taxon>Rhodobacterales</taxon>
        <taxon>Rhodobacter group</taxon>
        <taxon>Rhodobacter</taxon>
    </lineage>
</organism>
<reference evidence="1 2" key="1">
    <citation type="submission" date="2021-12" db="EMBL/GenBank/DDBJ databases">
        <title>Sinirhodobacter sp. WL0062 is a bacterium isolated from seawater.</title>
        <authorList>
            <person name="Wang L."/>
            <person name="He W."/>
            <person name="Zhang D.-F."/>
        </authorList>
    </citation>
    <scope>NUCLEOTIDE SEQUENCE [LARGE SCALE GENOMIC DNA]</scope>
    <source>
        <strain evidence="1 2">WL0062</strain>
    </source>
</reference>
<name>A0ABS8YVU0_9RHOB</name>